<sequence length="143" mass="15553">MRILSVLVGAVFVAWIAHGLHNNPRWTWAPGEGELPRDVVAMYMDMAYKQGDVALAAKTFFSPATKDDVAPGQILPGQKPFEPKIIQVVAEGFNVVVRYRAPSEGGEAEYVEIFKIHNGRIAARERIVRGAAAQLAASPAVAR</sequence>
<evidence type="ECO:0000313" key="2">
    <source>
        <dbReference type="EMBL" id="CUI52970.1"/>
    </source>
</evidence>
<dbReference type="Proteomes" id="UP000092950">
    <property type="component" value="Chromosome"/>
</dbReference>
<protein>
    <recommendedName>
        <fullName evidence="5">Nuclear transport factor 2 family protein</fullName>
    </recommendedName>
</protein>
<evidence type="ECO:0000313" key="4">
    <source>
        <dbReference type="Proteomes" id="UP000092950"/>
    </source>
</evidence>
<reference evidence="1 4" key="2">
    <citation type="submission" date="2016-07" db="EMBL/GenBank/DDBJ databases">
        <title>Complete genome sequences of Bordetella pseudohinzii.</title>
        <authorList>
            <person name="Spilker T."/>
            <person name="Darrah R."/>
            <person name="LiPuma J.J."/>
        </authorList>
    </citation>
    <scope>NUCLEOTIDE SEQUENCE [LARGE SCALE GENOMIC DNA]</scope>
    <source>
        <strain evidence="1 4">HI4681</strain>
    </source>
</reference>
<evidence type="ECO:0000313" key="1">
    <source>
        <dbReference type="EMBL" id="ANY15076.1"/>
    </source>
</evidence>
<accession>A0A0J6C5S9</accession>
<dbReference type="OrthoDB" id="8639745at2"/>
<keyword evidence="4" id="KW-1185">Reference proteome</keyword>
<name>A0A0J6C5S9_9BORD</name>
<dbReference type="KEGG" id="bpdz:BBN53_03725"/>
<dbReference type="EMBL" id="CYTV01000002">
    <property type="protein sequence ID" value="CUI52970.1"/>
    <property type="molecule type" value="Genomic_DNA"/>
</dbReference>
<evidence type="ECO:0008006" key="5">
    <source>
        <dbReference type="Google" id="ProtNLM"/>
    </source>
</evidence>
<dbReference type="RefSeq" id="WP_048026208.1">
    <property type="nucleotide sequence ID" value="NZ_CAJGUP010000083.1"/>
</dbReference>
<dbReference type="EMBL" id="CP016440">
    <property type="protein sequence ID" value="ANY15076.1"/>
    <property type="molecule type" value="Genomic_DNA"/>
</dbReference>
<evidence type="ECO:0000313" key="3">
    <source>
        <dbReference type="Proteomes" id="UP000053096"/>
    </source>
</evidence>
<gene>
    <name evidence="1" type="ORF">BBN53_03725</name>
    <name evidence="2" type="ORF">ERS370011_00992</name>
</gene>
<dbReference type="Proteomes" id="UP000053096">
    <property type="component" value="Unassembled WGS sequence"/>
</dbReference>
<dbReference type="AlphaFoldDB" id="A0A0J6C5S9"/>
<organism evidence="2 3">
    <name type="scientific">Bordetella pseudohinzii</name>
    <dbReference type="NCBI Taxonomy" id="1331258"/>
    <lineage>
        <taxon>Bacteria</taxon>
        <taxon>Pseudomonadati</taxon>
        <taxon>Pseudomonadota</taxon>
        <taxon>Betaproteobacteria</taxon>
        <taxon>Burkholderiales</taxon>
        <taxon>Alcaligenaceae</taxon>
        <taxon>Bordetella</taxon>
    </lineage>
</organism>
<proteinExistence type="predicted"/>
<accession>A0A0M7DID2</accession>
<reference evidence="2 3" key="1">
    <citation type="submission" date="2015-09" db="EMBL/GenBank/DDBJ databases">
        <authorList>
            <person name="Jackson K.R."/>
            <person name="Lunt B.L."/>
            <person name="Fisher J.N.B."/>
            <person name="Gardner A.V."/>
            <person name="Bailey M.E."/>
            <person name="Deus L.M."/>
            <person name="Earl A.S."/>
            <person name="Gibby P.D."/>
            <person name="Hartmann K.A."/>
            <person name="Liu J.E."/>
            <person name="Manci A.M."/>
            <person name="Nielsen D.A."/>
            <person name="Solomon M.B."/>
            <person name="Breakwell D.P."/>
            <person name="Burnett S.H."/>
            <person name="Grose J.H."/>
        </authorList>
    </citation>
    <scope>NUCLEOTIDE SEQUENCE [LARGE SCALE GENOMIC DNA]</scope>
    <source>
        <strain evidence="2 3">2789STDY5608636</strain>
    </source>
</reference>